<dbReference type="Pfam" id="PF13360">
    <property type="entry name" value="PQQ_2"/>
    <property type="match status" value="1"/>
</dbReference>
<dbReference type="SUPFAM" id="SSF50998">
    <property type="entry name" value="Quinoprotein alcohol dehydrogenase-like"/>
    <property type="match status" value="1"/>
</dbReference>
<dbReference type="Gene3D" id="2.130.10.10">
    <property type="entry name" value="YVTN repeat-like/Quinoprotein amine dehydrogenase"/>
    <property type="match status" value="1"/>
</dbReference>
<dbReference type="InterPro" id="IPR015943">
    <property type="entry name" value="WD40/YVTN_repeat-like_dom_sf"/>
</dbReference>
<evidence type="ECO:0000313" key="2">
    <source>
        <dbReference type="EMBL" id="SNY04583.1"/>
    </source>
</evidence>
<dbReference type="Proteomes" id="UP000219612">
    <property type="component" value="Unassembled WGS sequence"/>
</dbReference>
<evidence type="ECO:0000313" key="3">
    <source>
        <dbReference type="Proteomes" id="UP000219612"/>
    </source>
</evidence>
<dbReference type="InterPro" id="IPR011047">
    <property type="entry name" value="Quinoprotein_ADH-like_sf"/>
</dbReference>
<accession>A0A285F0J2</accession>
<evidence type="ECO:0000259" key="1">
    <source>
        <dbReference type="Pfam" id="PF13360"/>
    </source>
</evidence>
<organism evidence="2 3">
    <name type="scientific">Paractinoplanes atraurantiacus</name>
    <dbReference type="NCBI Taxonomy" id="1036182"/>
    <lineage>
        <taxon>Bacteria</taxon>
        <taxon>Bacillati</taxon>
        <taxon>Actinomycetota</taxon>
        <taxon>Actinomycetes</taxon>
        <taxon>Micromonosporales</taxon>
        <taxon>Micromonosporaceae</taxon>
        <taxon>Paractinoplanes</taxon>
    </lineage>
</organism>
<dbReference type="EMBL" id="OBDY01000001">
    <property type="protein sequence ID" value="SNY04583.1"/>
    <property type="molecule type" value="Genomic_DNA"/>
</dbReference>
<reference evidence="2 3" key="1">
    <citation type="submission" date="2017-09" db="EMBL/GenBank/DDBJ databases">
        <authorList>
            <person name="Ehlers B."/>
            <person name="Leendertz F.H."/>
        </authorList>
    </citation>
    <scope>NUCLEOTIDE SEQUENCE [LARGE SCALE GENOMIC DNA]</scope>
    <source>
        <strain evidence="2 3">CGMCC 4.6857</strain>
    </source>
</reference>
<dbReference type="InterPro" id="IPR002372">
    <property type="entry name" value="PQQ_rpt_dom"/>
</dbReference>
<name>A0A285F0J2_9ACTN</name>
<gene>
    <name evidence="2" type="ORF">SAMN05421748_101265</name>
</gene>
<proteinExistence type="predicted"/>
<sequence length="357" mass="37082">MLRVLIRTSLALVIALVAAVIGWRVLAPAEVSSAAAAPYPVAVTRPPQVTGRTNQAPLIVAGAVRAYASKRQIRADAPVDAKSVMTAIWSLRRWPSQLSGVVAVGDTVISRWADGELVGISALSGKIIWRVSTGIPGLSFDGHRTGAATVWAPSGLHTGAGAVFVSGSSRVSAYDAATGAQRWSAPISCQDAFTTVGGQFVCTEQAFSLATGQAVAGWPAGPHTPLGCDVAFSACGGLRDSSGQGWLVTGAQPRRSTVLDQQGSTVAGGRAIPPQPGAQVLGASQGRLVLLTDDRHLKVGDTDFPLAVGTEKLTWKPGLWQVTDHWVAIERLAADSGFDPDKPGYYFTVDTVIIAAI</sequence>
<dbReference type="RefSeq" id="WP_245922726.1">
    <property type="nucleotide sequence ID" value="NZ_OBDY01000001.1"/>
</dbReference>
<dbReference type="AlphaFoldDB" id="A0A285F0J2"/>
<dbReference type="InterPro" id="IPR018391">
    <property type="entry name" value="PQQ_b-propeller_rpt"/>
</dbReference>
<feature type="domain" description="Pyrrolo-quinoline quinone repeat" evidence="1">
    <location>
        <begin position="49"/>
        <end position="206"/>
    </location>
</feature>
<dbReference type="SMART" id="SM00564">
    <property type="entry name" value="PQQ"/>
    <property type="match status" value="2"/>
</dbReference>
<keyword evidence="3" id="KW-1185">Reference proteome</keyword>
<protein>
    <submittedName>
        <fullName evidence="2">PQQ-like domain-containing protein</fullName>
    </submittedName>
</protein>